<organism evidence="1 2">
    <name type="scientific">Rhodanobacter hydrolyticus</name>
    <dbReference type="NCBI Taxonomy" id="2250595"/>
    <lineage>
        <taxon>Bacteria</taxon>
        <taxon>Pseudomonadati</taxon>
        <taxon>Pseudomonadota</taxon>
        <taxon>Gammaproteobacteria</taxon>
        <taxon>Lysobacterales</taxon>
        <taxon>Rhodanobacteraceae</taxon>
        <taxon>Rhodanobacter</taxon>
    </lineage>
</organism>
<evidence type="ECO:0000313" key="2">
    <source>
        <dbReference type="Proteomes" id="UP001620339"/>
    </source>
</evidence>
<dbReference type="EMBL" id="JADIKK010000008">
    <property type="protein sequence ID" value="MFK2876946.1"/>
    <property type="molecule type" value="Genomic_DNA"/>
</dbReference>
<keyword evidence="2" id="KW-1185">Reference proteome</keyword>
<accession>A0ABW8J736</accession>
<evidence type="ECO:0000313" key="1">
    <source>
        <dbReference type="EMBL" id="MFK2876946.1"/>
    </source>
</evidence>
<proteinExistence type="predicted"/>
<protein>
    <submittedName>
        <fullName evidence="1">Uncharacterized protein</fullName>
    </submittedName>
</protein>
<reference evidence="1 2" key="1">
    <citation type="submission" date="2020-10" db="EMBL/GenBank/DDBJ databases">
        <title>Phylogeny of dyella-like bacteria.</title>
        <authorList>
            <person name="Fu J."/>
        </authorList>
    </citation>
    <scope>NUCLEOTIDE SEQUENCE [LARGE SCALE GENOMIC DNA]</scope>
    <source>
        <strain evidence="1 2">KACC 19113</strain>
    </source>
</reference>
<dbReference type="Proteomes" id="UP001620339">
    <property type="component" value="Unassembled WGS sequence"/>
</dbReference>
<comment type="caution">
    <text evidence="1">The sequence shown here is derived from an EMBL/GenBank/DDBJ whole genome shotgun (WGS) entry which is preliminary data.</text>
</comment>
<gene>
    <name evidence="1" type="ORF">ISP25_07700</name>
</gene>
<sequence length="84" mass="9925">MSRLHSRKLPAHRGTFSYARVPMDDGGVAYRLFRRDMRRALHAELCNFHPDCDRRLIAQQLRKARHRLRETVDDIDLQILGVTQ</sequence>
<dbReference type="RefSeq" id="WP_404612986.1">
    <property type="nucleotide sequence ID" value="NZ_JADIKK010000008.1"/>
</dbReference>
<name>A0ABW8J736_9GAMM</name>